<dbReference type="Proteomes" id="UP001218362">
    <property type="component" value="Chromosome"/>
</dbReference>
<evidence type="ECO:0000313" key="1">
    <source>
        <dbReference type="EMBL" id="WEK47960.1"/>
    </source>
</evidence>
<dbReference type="KEGG" id="acob:P0Y56_06590"/>
<proteinExistence type="predicted"/>
<protein>
    <submittedName>
        <fullName evidence="1">Uncharacterized protein</fullName>
    </submittedName>
</protein>
<organism evidence="1 2">
    <name type="scientific">Candidatus Andeanibacterium colombiense</name>
    <dbReference type="NCBI Taxonomy" id="3121345"/>
    <lineage>
        <taxon>Bacteria</taxon>
        <taxon>Pseudomonadati</taxon>
        <taxon>Pseudomonadota</taxon>
        <taxon>Alphaproteobacteria</taxon>
        <taxon>Sphingomonadales</taxon>
        <taxon>Sphingomonadaceae</taxon>
        <taxon>Candidatus Andeanibacterium</taxon>
    </lineage>
</organism>
<dbReference type="AlphaFoldDB" id="A0AAJ5X8N5"/>
<reference evidence="1" key="1">
    <citation type="submission" date="2023-03" db="EMBL/GenBank/DDBJ databases">
        <title>Andean soil-derived lignocellulolytic bacterial consortium as a source of novel taxa and putative plastic-active enzymes.</title>
        <authorList>
            <person name="Diaz-Garcia L."/>
            <person name="Chuvochina M."/>
            <person name="Feuerriegel G."/>
            <person name="Bunk B."/>
            <person name="Sproer C."/>
            <person name="Streit W.R."/>
            <person name="Rodriguez L.M."/>
            <person name="Overmann J."/>
            <person name="Jimenez D.J."/>
        </authorList>
    </citation>
    <scope>NUCLEOTIDE SEQUENCE</scope>
    <source>
        <strain evidence="1">MAG 26</strain>
    </source>
</reference>
<gene>
    <name evidence="1" type="ORF">P0Y56_06590</name>
</gene>
<sequence length="147" mass="15212">MLAIAGDGLQLADPRAGLVRALAFGMEWQDALAALAFRGMPRTGRMEECGAGPLTYAKWDDGFTLYGQNGAFMGWFADTRAAGKLATAGGIGPGSTRAQLDGAYAAEVFESTLGTEFLAGDIGGLLDGTGPQARVTALWAGVSCNFR</sequence>
<accession>A0AAJ5X8N5</accession>
<dbReference type="EMBL" id="CP119316">
    <property type="protein sequence ID" value="WEK47960.1"/>
    <property type="molecule type" value="Genomic_DNA"/>
</dbReference>
<evidence type="ECO:0000313" key="2">
    <source>
        <dbReference type="Proteomes" id="UP001218362"/>
    </source>
</evidence>
<name>A0AAJ5X8N5_9SPHN</name>